<dbReference type="GO" id="GO:0003959">
    <property type="term" value="F:NADPH dehydrogenase activity"/>
    <property type="evidence" value="ECO:0007669"/>
    <property type="project" value="TreeGrafter"/>
</dbReference>
<accession>A0A1Q5UGL1</accession>
<dbReference type="PANTHER" id="PTHR22893">
    <property type="entry name" value="NADH OXIDOREDUCTASE-RELATED"/>
    <property type="match status" value="1"/>
</dbReference>
<organism evidence="1 2">
    <name type="scientific">Penicillium subrubescens</name>
    <dbReference type="NCBI Taxonomy" id="1316194"/>
    <lineage>
        <taxon>Eukaryota</taxon>
        <taxon>Fungi</taxon>
        <taxon>Dikarya</taxon>
        <taxon>Ascomycota</taxon>
        <taxon>Pezizomycotina</taxon>
        <taxon>Eurotiomycetes</taxon>
        <taxon>Eurotiomycetidae</taxon>
        <taxon>Eurotiales</taxon>
        <taxon>Aspergillaceae</taxon>
        <taxon>Penicillium</taxon>
    </lineage>
</organism>
<dbReference type="GO" id="GO:0010181">
    <property type="term" value="F:FMN binding"/>
    <property type="evidence" value="ECO:0007669"/>
    <property type="project" value="InterPro"/>
</dbReference>
<dbReference type="InterPro" id="IPR045247">
    <property type="entry name" value="Oye-like"/>
</dbReference>
<gene>
    <name evidence="1" type="ORF">PENSUB_2908</name>
</gene>
<dbReference type="SUPFAM" id="SSF51395">
    <property type="entry name" value="FMN-linked oxidoreductases"/>
    <property type="match status" value="1"/>
</dbReference>
<comment type="caution">
    <text evidence="1">The sequence shown here is derived from an EMBL/GenBank/DDBJ whole genome shotgun (WGS) entry which is preliminary data.</text>
</comment>
<dbReference type="AlphaFoldDB" id="A0A1Q5UGL1"/>
<dbReference type="InterPro" id="IPR013785">
    <property type="entry name" value="Aldolase_TIM"/>
</dbReference>
<keyword evidence="2" id="KW-1185">Reference proteome</keyword>
<dbReference type="OrthoDB" id="4997478at2759"/>
<protein>
    <submittedName>
        <fullName evidence="1">Uncharacterized protein</fullName>
    </submittedName>
</protein>
<name>A0A1Q5UGL1_9EURO</name>
<proteinExistence type="predicted"/>
<dbReference type="Gene3D" id="3.20.20.70">
    <property type="entry name" value="Aldolase class I"/>
    <property type="match status" value="1"/>
</dbReference>
<sequence length="145" mass="16175">MTTSKLIPQFQHLISQLRGLDIAYLSLGNPRWETDASSEGKDPVEDSSVFIKSWGSSRPIPLSGGYTASSAQRAVDVDYPGYQIAPTFGRFFISTPDLPFRIKAGLSLQQYHHDTFYTPGSKRGYVDYPFSEEFLAQCEIQATVI</sequence>
<dbReference type="Proteomes" id="UP000186955">
    <property type="component" value="Unassembled WGS sequence"/>
</dbReference>
<evidence type="ECO:0000313" key="2">
    <source>
        <dbReference type="Proteomes" id="UP000186955"/>
    </source>
</evidence>
<reference evidence="1 2" key="1">
    <citation type="submission" date="2016-10" db="EMBL/GenBank/DDBJ databases">
        <title>Genome sequence of the ascomycete fungus Penicillium subrubescens.</title>
        <authorList>
            <person name="De Vries R.P."/>
            <person name="Peng M."/>
            <person name="Dilokpimol A."/>
            <person name="Hilden K."/>
            <person name="Makela M.R."/>
            <person name="Grigoriev I."/>
            <person name="Riley R."/>
            <person name="Granchi Z."/>
        </authorList>
    </citation>
    <scope>NUCLEOTIDE SEQUENCE [LARGE SCALE GENOMIC DNA]</scope>
    <source>
        <strain evidence="1 2">CBS 132785</strain>
    </source>
</reference>
<evidence type="ECO:0000313" key="1">
    <source>
        <dbReference type="EMBL" id="OKP11606.1"/>
    </source>
</evidence>
<dbReference type="EMBL" id="MNBE01000276">
    <property type="protein sequence ID" value="OKP11606.1"/>
    <property type="molecule type" value="Genomic_DNA"/>
</dbReference>
<dbReference type="PANTHER" id="PTHR22893:SF91">
    <property type="entry name" value="NADPH DEHYDROGENASE 2-RELATED"/>
    <property type="match status" value="1"/>
</dbReference>
<dbReference type="STRING" id="1316194.A0A1Q5UGL1"/>